<organism evidence="1 2">
    <name type="scientific">Mycolicibacterium neworleansense</name>
    <dbReference type="NCBI Taxonomy" id="146018"/>
    <lineage>
        <taxon>Bacteria</taxon>
        <taxon>Bacillati</taxon>
        <taxon>Actinomycetota</taxon>
        <taxon>Actinomycetes</taxon>
        <taxon>Mycobacteriales</taxon>
        <taxon>Mycobacteriaceae</taxon>
        <taxon>Mycolicibacterium</taxon>
    </lineage>
</organism>
<proteinExistence type="predicted"/>
<dbReference type="Gene3D" id="3.40.50.1820">
    <property type="entry name" value="alpha/beta hydrolase"/>
    <property type="match status" value="1"/>
</dbReference>
<keyword evidence="2" id="KW-1185">Reference proteome</keyword>
<protein>
    <submittedName>
        <fullName evidence="1">Secretory lipase</fullName>
    </submittedName>
</protein>
<evidence type="ECO:0000313" key="2">
    <source>
        <dbReference type="Proteomes" id="UP000199147"/>
    </source>
</evidence>
<reference evidence="2" key="1">
    <citation type="submission" date="2015-07" db="EMBL/GenBank/DDBJ databases">
        <authorList>
            <person name="Urmite Genomes"/>
        </authorList>
    </citation>
    <scope>NUCLEOTIDE SEQUENCE [LARGE SCALE GENOMIC DNA]</scope>
    <source>
        <strain evidence="2">type strain: ATCC 49404</strain>
    </source>
</reference>
<dbReference type="InterPro" id="IPR005152">
    <property type="entry name" value="Lipase_secreted"/>
</dbReference>
<dbReference type="Gene3D" id="1.10.260.130">
    <property type="match status" value="1"/>
</dbReference>
<gene>
    <name evidence="1" type="ORF">BN2156_02712</name>
</gene>
<dbReference type="GO" id="GO:0004806">
    <property type="term" value="F:triacylglycerol lipase activity"/>
    <property type="evidence" value="ECO:0007669"/>
    <property type="project" value="InterPro"/>
</dbReference>
<dbReference type="STRING" id="146018.BN2156_02712"/>
<dbReference type="PIRSF" id="PIRSF029171">
    <property type="entry name" value="Esterase_LipA"/>
    <property type="match status" value="1"/>
</dbReference>
<dbReference type="PANTHER" id="PTHR34853:SF1">
    <property type="entry name" value="LIPASE 5"/>
    <property type="match status" value="1"/>
</dbReference>
<dbReference type="Proteomes" id="UP000199147">
    <property type="component" value="Unassembled WGS sequence"/>
</dbReference>
<dbReference type="PANTHER" id="PTHR34853">
    <property type="match status" value="1"/>
</dbReference>
<dbReference type="EMBL" id="CWKH01000001">
    <property type="protein sequence ID" value="CRZ15848.1"/>
    <property type="molecule type" value="Genomic_DNA"/>
</dbReference>
<accession>A0A0H5RPH8</accession>
<dbReference type="GO" id="GO:0016042">
    <property type="term" value="P:lipid catabolic process"/>
    <property type="evidence" value="ECO:0007669"/>
    <property type="project" value="InterPro"/>
</dbReference>
<name>A0A0H5RPH8_9MYCO</name>
<sequence length="446" mass="47514" precursor="true">MALCHRAVRPCSARPRVSSKKVMAAAVLCLLGWSANPALPIAYADESQYEAFYTPPDPLGDGAPGQLIRSEPSRLVLEPSGQLGAYVATGTRIMYRSTDNRSGQVAVTGTYFEPDNPWPGSGPRPLVAFATGVYGIGDQCAPSRLFNQGIHYGGGLDLTFGYEEMFVATMVARGFAVVVTDYQGVGTPGVPPSFMRLNAGHALIDAARAAFALPDTSLEPGGPVAFWGYGQGGTASASAVELAPRYAPELKVVGAWAGAPAADLALVPPFADGSIFAGGLGYLLNGVGAAYPELVPGLTGVLTDKGVNLLSRTQNECVGETVMRFGFRHYQQYFTADVAELINSEPLRTVLNEQRIGTLKPTAPVFIDSNRFDPFIPWGGARQLALDWCAKGADVQFWTNEQPPFLNKLAINNLLPYFVDGEQGMQWLADRFNGLPTTPNCMAIPA</sequence>
<dbReference type="AlphaFoldDB" id="A0A0H5RPH8"/>
<dbReference type="InterPro" id="IPR029058">
    <property type="entry name" value="AB_hydrolase_fold"/>
</dbReference>
<dbReference type="Pfam" id="PF03583">
    <property type="entry name" value="LIP"/>
    <property type="match status" value="1"/>
</dbReference>
<dbReference type="SUPFAM" id="SSF53474">
    <property type="entry name" value="alpha/beta-Hydrolases"/>
    <property type="match status" value="1"/>
</dbReference>
<evidence type="ECO:0000313" key="1">
    <source>
        <dbReference type="EMBL" id="CRZ15848.1"/>
    </source>
</evidence>